<evidence type="ECO:0000256" key="1">
    <source>
        <dbReference type="SAM" id="MobiDB-lite"/>
    </source>
</evidence>
<proteinExistence type="predicted"/>
<dbReference type="PANTHER" id="PTHR31912">
    <property type="entry name" value="IP13529P"/>
    <property type="match status" value="1"/>
</dbReference>
<dbReference type="Proteomes" id="UP000076727">
    <property type="component" value="Unassembled WGS sequence"/>
</dbReference>
<dbReference type="EMBL" id="KV429063">
    <property type="protein sequence ID" value="KZT68815.1"/>
    <property type="molecule type" value="Genomic_DNA"/>
</dbReference>
<dbReference type="PANTHER" id="PTHR31912:SF34">
    <property type="entry name" value="NOTOCHORD-RELATED PROTEIN"/>
    <property type="match status" value="1"/>
</dbReference>
<evidence type="ECO:0000313" key="2">
    <source>
        <dbReference type="EMBL" id="KZT68815.1"/>
    </source>
</evidence>
<organism evidence="2 3">
    <name type="scientific">Daedalea quercina L-15889</name>
    <dbReference type="NCBI Taxonomy" id="1314783"/>
    <lineage>
        <taxon>Eukaryota</taxon>
        <taxon>Fungi</taxon>
        <taxon>Dikarya</taxon>
        <taxon>Basidiomycota</taxon>
        <taxon>Agaricomycotina</taxon>
        <taxon>Agaricomycetes</taxon>
        <taxon>Polyporales</taxon>
        <taxon>Fomitopsis</taxon>
    </lineage>
</organism>
<accession>A0A165PZG7</accession>
<keyword evidence="3" id="KW-1185">Reference proteome</keyword>
<dbReference type="AlphaFoldDB" id="A0A165PZG7"/>
<sequence length="661" mass="74327">MSQTHLGSVHGPSLDGDNTEQIYDDWGGVLAAEIDDERQDELIEREDSLRDRLSGNDKSELEAVKWFAERHGATGLPEVKQVKYQRERILKATGLDPRMHEGALGDGYSACELERIIEDEFCNPFVRPFIFTYAEDEGEKLSEARHARKWLREVDPNAGGPMARTEQGTDYFVNEVAMANLDNLGVLYDDDPYAPLNRWHSPPINPWREKANGKRVLSLPLWLYCDDTSGNTSKKWNKHNSILLTLAGLPRKLAQLLYNIHFVCTSNVASPLEMMEYLVDKFRNTRENGIRVWDCLLQEYVLLVPWVLAFLGDNPMASEFASHIGMSGSCYCRVCKAHSNQQDPEERLDTFMKAGDPRTAANTRCNLEEQLKKALGGAPSGVDKLATTSGTKVKYFLHFVEKIQQMANRVRETMKNQAHQPDTPFEALHVILLGVVKYFWRDAVSRQSANGKETLKARLTSVNVAGLDISPLRAQTLVQYAGSLVGRDFRAVLQVAPLVLHGLIPDEAYEAWLALCRLAPMIFQPRIEDAPDYFFHLFLHLAMHIRRFGPAILCSTEGFESYNFVIRLCSIHSNRHAPSKDIADAFSYLHTVRHLVSGGWYHRDSTGERLSQPHQAGDGVLSLLQDDALVRLLGMDSLRTALTSTEIMDISVPGGFASGQI</sequence>
<feature type="region of interest" description="Disordered" evidence="1">
    <location>
        <begin position="1"/>
        <end position="21"/>
    </location>
</feature>
<protein>
    <submittedName>
        <fullName evidence="2">Uncharacterized protein</fullName>
    </submittedName>
</protein>
<gene>
    <name evidence="2" type="ORF">DAEQUDRAFT_788403</name>
</gene>
<dbReference type="STRING" id="1314783.A0A165PZG7"/>
<evidence type="ECO:0000313" key="3">
    <source>
        <dbReference type="Proteomes" id="UP000076727"/>
    </source>
</evidence>
<name>A0A165PZG7_9APHY</name>
<dbReference type="OrthoDB" id="2246127at2759"/>
<reference evidence="2 3" key="1">
    <citation type="journal article" date="2016" name="Mol. Biol. Evol.">
        <title>Comparative Genomics of Early-Diverging Mushroom-Forming Fungi Provides Insights into the Origins of Lignocellulose Decay Capabilities.</title>
        <authorList>
            <person name="Nagy L.G."/>
            <person name="Riley R."/>
            <person name="Tritt A."/>
            <person name="Adam C."/>
            <person name="Daum C."/>
            <person name="Floudas D."/>
            <person name="Sun H."/>
            <person name="Yadav J.S."/>
            <person name="Pangilinan J."/>
            <person name="Larsson K.H."/>
            <person name="Matsuura K."/>
            <person name="Barry K."/>
            <person name="Labutti K."/>
            <person name="Kuo R."/>
            <person name="Ohm R.A."/>
            <person name="Bhattacharya S.S."/>
            <person name="Shirouzu T."/>
            <person name="Yoshinaga Y."/>
            <person name="Martin F.M."/>
            <person name="Grigoriev I.V."/>
            <person name="Hibbett D.S."/>
        </authorList>
    </citation>
    <scope>NUCLEOTIDE SEQUENCE [LARGE SCALE GENOMIC DNA]</scope>
    <source>
        <strain evidence="2 3">L-15889</strain>
    </source>
</reference>